<keyword evidence="2" id="KW-1185">Reference proteome</keyword>
<organism evidence="1 2">
    <name type="scientific">Serendipita vermifera MAFF 305830</name>
    <dbReference type="NCBI Taxonomy" id="933852"/>
    <lineage>
        <taxon>Eukaryota</taxon>
        <taxon>Fungi</taxon>
        <taxon>Dikarya</taxon>
        <taxon>Basidiomycota</taxon>
        <taxon>Agaricomycotina</taxon>
        <taxon>Agaricomycetes</taxon>
        <taxon>Sebacinales</taxon>
        <taxon>Serendipitaceae</taxon>
        <taxon>Serendipita</taxon>
    </lineage>
</organism>
<sequence length="105" mass="11766">MVASAHKSPQKMFAQANTFRSYIQNNARTNAVSLLEEYAHLTKEDIEAIKDDDKRASCLGLKKLLLPEGSWDEDKPTYPLIPPILSQGGTGKIEDLFRNPIHTKV</sequence>
<accession>A0A0C2XLC1</accession>
<dbReference type="Proteomes" id="UP000054097">
    <property type="component" value="Unassembled WGS sequence"/>
</dbReference>
<gene>
    <name evidence="1" type="ORF">M408DRAFT_22673</name>
</gene>
<dbReference type="AlphaFoldDB" id="A0A0C2XLC1"/>
<reference evidence="1 2" key="1">
    <citation type="submission" date="2014-04" db="EMBL/GenBank/DDBJ databases">
        <authorList>
            <consortium name="DOE Joint Genome Institute"/>
            <person name="Kuo A."/>
            <person name="Zuccaro A."/>
            <person name="Kohler A."/>
            <person name="Nagy L.G."/>
            <person name="Floudas D."/>
            <person name="Copeland A."/>
            <person name="Barry K.W."/>
            <person name="Cichocki N."/>
            <person name="Veneault-Fourrey C."/>
            <person name="LaButti K."/>
            <person name="Lindquist E.A."/>
            <person name="Lipzen A."/>
            <person name="Lundell T."/>
            <person name="Morin E."/>
            <person name="Murat C."/>
            <person name="Sun H."/>
            <person name="Tunlid A."/>
            <person name="Henrissat B."/>
            <person name="Grigoriev I.V."/>
            <person name="Hibbett D.S."/>
            <person name="Martin F."/>
            <person name="Nordberg H.P."/>
            <person name="Cantor M.N."/>
            <person name="Hua S.X."/>
        </authorList>
    </citation>
    <scope>NUCLEOTIDE SEQUENCE [LARGE SCALE GENOMIC DNA]</scope>
    <source>
        <strain evidence="1 2">MAFF 305830</strain>
    </source>
</reference>
<proteinExistence type="predicted"/>
<dbReference type="EMBL" id="KN824287">
    <property type="protein sequence ID" value="KIM29802.1"/>
    <property type="molecule type" value="Genomic_DNA"/>
</dbReference>
<evidence type="ECO:0000313" key="2">
    <source>
        <dbReference type="Proteomes" id="UP000054097"/>
    </source>
</evidence>
<name>A0A0C2XLC1_SERVB</name>
<reference evidence="2" key="2">
    <citation type="submission" date="2015-01" db="EMBL/GenBank/DDBJ databases">
        <title>Evolutionary Origins and Diversification of the Mycorrhizal Mutualists.</title>
        <authorList>
            <consortium name="DOE Joint Genome Institute"/>
            <consortium name="Mycorrhizal Genomics Consortium"/>
            <person name="Kohler A."/>
            <person name="Kuo A."/>
            <person name="Nagy L.G."/>
            <person name="Floudas D."/>
            <person name="Copeland A."/>
            <person name="Barry K.W."/>
            <person name="Cichocki N."/>
            <person name="Veneault-Fourrey C."/>
            <person name="LaButti K."/>
            <person name="Lindquist E.A."/>
            <person name="Lipzen A."/>
            <person name="Lundell T."/>
            <person name="Morin E."/>
            <person name="Murat C."/>
            <person name="Riley R."/>
            <person name="Ohm R."/>
            <person name="Sun H."/>
            <person name="Tunlid A."/>
            <person name="Henrissat B."/>
            <person name="Grigoriev I.V."/>
            <person name="Hibbett D.S."/>
            <person name="Martin F."/>
        </authorList>
    </citation>
    <scope>NUCLEOTIDE SEQUENCE [LARGE SCALE GENOMIC DNA]</scope>
    <source>
        <strain evidence="2">MAFF 305830</strain>
    </source>
</reference>
<protein>
    <submittedName>
        <fullName evidence="1">Uncharacterized protein</fullName>
    </submittedName>
</protein>
<dbReference type="HOGENOM" id="CLU_2238261_0_0_1"/>
<evidence type="ECO:0000313" key="1">
    <source>
        <dbReference type="EMBL" id="KIM29802.1"/>
    </source>
</evidence>